<keyword evidence="6 7" id="KW-0961">Cell wall biogenesis/degradation</keyword>
<feature type="site" description="Important for catalytic activity" evidence="7">
    <location>
        <position position="223"/>
    </location>
</feature>
<name>A0ABQ5VDS0_9PROT</name>
<dbReference type="NCBIfam" id="TIGR00247">
    <property type="entry name" value="endolytic transglycosylase MltG"/>
    <property type="match status" value="1"/>
</dbReference>
<dbReference type="PANTHER" id="PTHR30518">
    <property type="entry name" value="ENDOLYTIC MUREIN TRANSGLYCOSYLASE"/>
    <property type="match status" value="1"/>
</dbReference>
<dbReference type="CDD" id="cd08010">
    <property type="entry name" value="MltG_like"/>
    <property type="match status" value="1"/>
</dbReference>
<evidence type="ECO:0000256" key="1">
    <source>
        <dbReference type="ARBA" id="ARBA00022475"/>
    </source>
</evidence>
<reference evidence="8" key="2">
    <citation type="submission" date="2023-01" db="EMBL/GenBank/DDBJ databases">
        <title>Draft genome sequence of Algimonas ampicilliniresistens strain NBRC 108219.</title>
        <authorList>
            <person name="Sun Q."/>
            <person name="Mori K."/>
        </authorList>
    </citation>
    <scope>NUCLEOTIDE SEQUENCE</scope>
    <source>
        <strain evidence="8">NBRC 108219</strain>
    </source>
</reference>
<dbReference type="GO" id="GO:0016829">
    <property type="term" value="F:lyase activity"/>
    <property type="evidence" value="ECO:0007669"/>
    <property type="project" value="UniProtKB-KW"/>
</dbReference>
<sequence length="347" mass="38027">MARAPQPQQDKALRRKNRVTLVIVALGGLITLGIGLLIAGYSYLNYRYERAPDPSAETAITFDVPRGSGLSSIANRLEDAGLIDNADVFKLVTRMRGNEANFKAGEFAVIPGASMASIYDHLANGRAILYPFTAPEGMTSAQIVRALDSTMTLVDDEPTIPPEGTLLPETYLTPRGMTQSALLTKMSNAQTALLDELWDKRAPDLPIKTKQDAIILASVVEKETGIGMERDKVAGVFINRLRRGIRLQSDPTIIYGITQGEPIGRRIYQSEIDRVTDWNTYQIPALPKTPICNPGADAIRAVLNPAETDALFFVADGTGGHAFAATLQEHERNVAKWRKIQRDRGLR</sequence>
<evidence type="ECO:0000256" key="5">
    <source>
        <dbReference type="ARBA" id="ARBA00023239"/>
    </source>
</evidence>
<dbReference type="Proteomes" id="UP001161391">
    <property type="component" value="Unassembled WGS sequence"/>
</dbReference>
<comment type="function">
    <text evidence="7">Functions as a peptidoglycan terminase that cleaves nascent peptidoglycan strands endolytically to terminate their elongation.</text>
</comment>
<evidence type="ECO:0000256" key="6">
    <source>
        <dbReference type="ARBA" id="ARBA00023316"/>
    </source>
</evidence>
<dbReference type="EC" id="4.2.2.29" evidence="7"/>
<comment type="catalytic activity">
    <reaction evidence="7">
        <text>a peptidoglycan chain = a peptidoglycan chain with N-acetyl-1,6-anhydromuramyl-[peptide] at the reducing end + a peptidoglycan chain with N-acetylglucosamine at the non-reducing end.</text>
        <dbReference type="EC" id="4.2.2.29"/>
    </reaction>
</comment>
<keyword evidence="7" id="KW-0997">Cell inner membrane</keyword>
<keyword evidence="9" id="KW-1185">Reference proteome</keyword>
<evidence type="ECO:0000313" key="9">
    <source>
        <dbReference type="Proteomes" id="UP001161391"/>
    </source>
</evidence>
<evidence type="ECO:0000256" key="4">
    <source>
        <dbReference type="ARBA" id="ARBA00023136"/>
    </source>
</evidence>
<dbReference type="Gene3D" id="3.30.160.60">
    <property type="entry name" value="Classic Zinc Finger"/>
    <property type="match status" value="1"/>
</dbReference>
<keyword evidence="2 7" id="KW-0812">Transmembrane</keyword>
<keyword evidence="1 7" id="KW-1003">Cell membrane</keyword>
<keyword evidence="4 7" id="KW-0472">Membrane</keyword>
<dbReference type="PANTHER" id="PTHR30518:SF2">
    <property type="entry name" value="ENDOLYTIC MUREIN TRANSGLYCOSYLASE"/>
    <property type="match status" value="1"/>
</dbReference>
<gene>
    <name evidence="7" type="primary">mltG</name>
    <name evidence="8" type="ORF">GCM10007853_27820</name>
</gene>
<dbReference type="InterPro" id="IPR003770">
    <property type="entry name" value="MLTG-like"/>
</dbReference>
<organism evidence="8 9">
    <name type="scientific">Algimonas ampicilliniresistens</name>
    <dbReference type="NCBI Taxonomy" id="1298735"/>
    <lineage>
        <taxon>Bacteria</taxon>
        <taxon>Pseudomonadati</taxon>
        <taxon>Pseudomonadota</taxon>
        <taxon>Alphaproteobacteria</taxon>
        <taxon>Maricaulales</taxon>
        <taxon>Robiginitomaculaceae</taxon>
        <taxon>Algimonas</taxon>
    </lineage>
</organism>
<comment type="caution">
    <text evidence="8">The sequence shown here is derived from an EMBL/GenBank/DDBJ whole genome shotgun (WGS) entry which is preliminary data.</text>
</comment>
<reference evidence="8" key="1">
    <citation type="journal article" date="2014" name="Int. J. Syst. Evol. Microbiol.">
        <title>Complete genome of a new Firmicutes species belonging to the dominant human colonic microbiota ('Ruminococcus bicirculans') reveals two chromosomes and a selective capacity to utilize plant glucans.</title>
        <authorList>
            <consortium name="NISC Comparative Sequencing Program"/>
            <person name="Wegmann U."/>
            <person name="Louis P."/>
            <person name="Goesmann A."/>
            <person name="Henrissat B."/>
            <person name="Duncan S.H."/>
            <person name="Flint H.J."/>
        </authorList>
    </citation>
    <scope>NUCLEOTIDE SEQUENCE</scope>
    <source>
        <strain evidence="8">NBRC 108219</strain>
    </source>
</reference>
<evidence type="ECO:0000256" key="2">
    <source>
        <dbReference type="ARBA" id="ARBA00022692"/>
    </source>
</evidence>
<keyword evidence="5 7" id="KW-0456">Lyase</keyword>
<dbReference type="HAMAP" id="MF_02065">
    <property type="entry name" value="MltG"/>
    <property type="match status" value="1"/>
</dbReference>
<evidence type="ECO:0000256" key="3">
    <source>
        <dbReference type="ARBA" id="ARBA00022989"/>
    </source>
</evidence>
<comment type="similarity">
    <text evidence="7">Belongs to the transglycosylase MltG family.</text>
</comment>
<protein>
    <recommendedName>
        <fullName evidence="7">Endolytic murein transglycosylase</fullName>
        <ecNumber evidence="7">4.2.2.29</ecNumber>
    </recommendedName>
    <alternativeName>
        <fullName evidence="7">Peptidoglycan lytic transglycosylase</fullName>
    </alternativeName>
    <alternativeName>
        <fullName evidence="7">Peptidoglycan polymerization terminase</fullName>
    </alternativeName>
</protein>
<keyword evidence="3 7" id="KW-1133">Transmembrane helix</keyword>
<evidence type="ECO:0000313" key="8">
    <source>
        <dbReference type="EMBL" id="GLQ24908.1"/>
    </source>
</evidence>
<accession>A0ABQ5VDS0</accession>
<dbReference type="Pfam" id="PF02618">
    <property type="entry name" value="YceG"/>
    <property type="match status" value="1"/>
</dbReference>
<dbReference type="RefSeq" id="WP_284391891.1">
    <property type="nucleotide sequence ID" value="NZ_BSNK01000002.1"/>
</dbReference>
<evidence type="ECO:0000256" key="7">
    <source>
        <dbReference type="HAMAP-Rule" id="MF_02065"/>
    </source>
</evidence>
<proteinExistence type="inferred from homology"/>
<dbReference type="EMBL" id="BSNK01000002">
    <property type="protein sequence ID" value="GLQ24908.1"/>
    <property type="molecule type" value="Genomic_DNA"/>
</dbReference>
<dbReference type="Gene3D" id="3.30.1490.480">
    <property type="entry name" value="Endolytic murein transglycosylase"/>
    <property type="match status" value="1"/>
</dbReference>
<feature type="transmembrane region" description="Helical" evidence="7">
    <location>
        <begin position="21"/>
        <end position="44"/>
    </location>
</feature>
<comment type="subcellular location">
    <subcellularLocation>
        <location evidence="7">Cell inner membrane</location>
        <topology evidence="7">Single-pass membrane protein</topology>
    </subcellularLocation>
</comment>